<sequence>MERFQVGFRFLPTEEELLNGYLTSKVLGYADGCVIPELDDFYAWDPWDLPRLYQQISNIPSDGLDWYFFCPSPYLAQNSERVKRQTRSGKWKITCQKDEIKARDTKVLLGTKRILVFNKGRAKTGWVMHEYHLNPKLLNGYSSTFQIPYILCRLKRKPSESLDISPSFEGGSSVTYDSPVASQRELTEDSNQESSFQATAESLLPFQTLDDNLPDYNSYGSFQPQPHLYGDGQGGGFWRA</sequence>
<evidence type="ECO:0000256" key="2">
    <source>
        <dbReference type="ARBA" id="ARBA00023015"/>
    </source>
</evidence>
<dbReference type="Proteomes" id="UP001634007">
    <property type="component" value="Unassembled WGS sequence"/>
</dbReference>
<name>A0ABD3JQH2_EUCGL</name>
<protein>
    <recommendedName>
        <fullName evidence="7">NAC domain-containing protein</fullName>
    </recommendedName>
</protein>
<feature type="region of interest" description="Disordered" evidence="6">
    <location>
        <begin position="215"/>
        <end position="240"/>
    </location>
</feature>
<keyword evidence="2" id="KW-0805">Transcription regulation</keyword>
<dbReference type="InterPro" id="IPR036093">
    <property type="entry name" value="NAC_dom_sf"/>
</dbReference>
<evidence type="ECO:0000313" key="8">
    <source>
        <dbReference type="EMBL" id="KAL3730114.1"/>
    </source>
</evidence>
<keyword evidence="9" id="KW-1185">Reference proteome</keyword>
<feature type="compositionally biased region" description="Gly residues" evidence="6">
    <location>
        <begin position="231"/>
        <end position="240"/>
    </location>
</feature>
<reference evidence="8 9" key="1">
    <citation type="submission" date="2024-11" db="EMBL/GenBank/DDBJ databases">
        <title>Chromosome-level genome assembly of Eucalyptus globulus Labill. provides insights into its genome evolution.</title>
        <authorList>
            <person name="Li X."/>
        </authorList>
    </citation>
    <scope>NUCLEOTIDE SEQUENCE [LARGE SCALE GENOMIC DNA]</scope>
    <source>
        <strain evidence="8">CL2024</strain>
        <tissue evidence="8">Fresh tender leaves</tissue>
    </source>
</reference>
<dbReference type="PROSITE" id="PS51005">
    <property type="entry name" value="NAC"/>
    <property type="match status" value="1"/>
</dbReference>
<dbReference type="InterPro" id="IPR003441">
    <property type="entry name" value="NAC-dom"/>
</dbReference>
<dbReference type="GO" id="GO:0003677">
    <property type="term" value="F:DNA binding"/>
    <property type="evidence" value="ECO:0007669"/>
    <property type="project" value="UniProtKB-KW"/>
</dbReference>
<organism evidence="8 9">
    <name type="scientific">Eucalyptus globulus</name>
    <name type="common">Tasmanian blue gum</name>
    <dbReference type="NCBI Taxonomy" id="34317"/>
    <lineage>
        <taxon>Eukaryota</taxon>
        <taxon>Viridiplantae</taxon>
        <taxon>Streptophyta</taxon>
        <taxon>Embryophyta</taxon>
        <taxon>Tracheophyta</taxon>
        <taxon>Spermatophyta</taxon>
        <taxon>Magnoliopsida</taxon>
        <taxon>eudicotyledons</taxon>
        <taxon>Gunneridae</taxon>
        <taxon>Pentapetalae</taxon>
        <taxon>rosids</taxon>
        <taxon>malvids</taxon>
        <taxon>Myrtales</taxon>
        <taxon>Myrtaceae</taxon>
        <taxon>Myrtoideae</taxon>
        <taxon>Eucalypteae</taxon>
        <taxon>Eucalyptus</taxon>
    </lineage>
</organism>
<dbReference type="Gene3D" id="2.170.150.80">
    <property type="entry name" value="NAC domain"/>
    <property type="match status" value="1"/>
</dbReference>
<dbReference type="GO" id="GO:0005634">
    <property type="term" value="C:nucleus"/>
    <property type="evidence" value="ECO:0007669"/>
    <property type="project" value="UniProtKB-SubCell"/>
</dbReference>
<dbReference type="EMBL" id="JBJKBG010000007">
    <property type="protein sequence ID" value="KAL3730114.1"/>
    <property type="molecule type" value="Genomic_DNA"/>
</dbReference>
<gene>
    <name evidence="8" type="ORF">ACJRO7_027161</name>
</gene>
<evidence type="ECO:0000256" key="6">
    <source>
        <dbReference type="SAM" id="MobiDB-lite"/>
    </source>
</evidence>
<evidence type="ECO:0000256" key="5">
    <source>
        <dbReference type="ARBA" id="ARBA00023242"/>
    </source>
</evidence>
<dbReference type="PANTHER" id="PTHR31989">
    <property type="entry name" value="NAC DOMAIN-CONTAINING PROTEIN 82-RELATED"/>
    <property type="match status" value="1"/>
</dbReference>
<comment type="caution">
    <text evidence="8">The sequence shown here is derived from an EMBL/GenBank/DDBJ whole genome shotgun (WGS) entry which is preliminary data.</text>
</comment>
<proteinExistence type="predicted"/>
<feature type="domain" description="NAC" evidence="7">
    <location>
        <begin position="4"/>
        <end position="157"/>
    </location>
</feature>
<dbReference type="AlphaFoldDB" id="A0ABD3JQH2"/>
<keyword evidence="4" id="KW-0804">Transcription</keyword>
<evidence type="ECO:0000256" key="4">
    <source>
        <dbReference type="ARBA" id="ARBA00023163"/>
    </source>
</evidence>
<evidence type="ECO:0000256" key="3">
    <source>
        <dbReference type="ARBA" id="ARBA00023125"/>
    </source>
</evidence>
<evidence type="ECO:0000256" key="1">
    <source>
        <dbReference type="ARBA" id="ARBA00004123"/>
    </source>
</evidence>
<dbReference type="Pfam" id="PF02365">
    <property type="entry name" value="NAM"/>
    <property type="match status" value="1"/>
</dbReference>
<evidence type="ECO:0000259" key="7">
    <source>
        <dbReference type="PROSITE" id="PS51005"/>
    </source>
</evidence>
<accession>A0ABD3JQH2</accession>
<keyword evidence="5" id="KW-0539">Nucleus</keyword>
<evidence type="ECO:0000313" key="9">
    <source>
        <dbReference type="Proteomes" id="UP001634007"/>
    </source>
</evidence>
<feature type="region of interest" description="Disordered" evidence="6">
    <location>
        <begin position="164"/>
        <end position="194"/>
    </location>
</feature>
<keyword evidence="3" id="KW-0238">DNA-binding</keyword>
<dbReference type="SUPFAM" id="SSF101941">
    <property type="entry name" value="NAC domain"/>
    <property type="match status" value="1"/>
</dbReference>
<comment type="subcellular location">
    <subcellularLocation>
        <location evidence="1">Nucleus</location>
    </subcellularLocation>
</comment>